<keyword evidence="4 6" id="KW-0479">Metal-binding</keyword>
<dbReference type="InterPro" id="IPR012302">
    <property type="entry name" value="Malic_NAD-bd"/>
</dbReference>
<keyword evidence="5" id="KW-0560">Oxidoreductase</keyword>
<dbReference type="PIRSF" id="PIRSF000106">
    <property type="entry name" value="ME"/>
    <property type="match status" value="1"/>
</dbReference>
<dbReference type="InterPro" id="IPR015884">
    <property type="entry name" value="Malic_enzyme_CS"/>
</dbReference>
<dbReference type="EMBL" id="JBHLVO010000043">
    <property type="protein sequence ID" value="MFC0274709.1"/>
    <property type="molecule type" value="Genomic_DNA"/>
</dbReference>
<dbReference type="PROSITE" id="PS00331">
    <property type="entry name" value="MALIC_ENZYMES"/>
    <property type="match status" value="1"/>
</dbReference>
<dbReference type="SUPFAM" id="SSF51735">
    <property type="entry name" value="NAD(P)-binding Rossmann-fold domains"/>
    <property type="match status" value="1"/>
</dbReference>
<evidence type="ECO:0000256" key="5">
    <source>
        <dbReference type="ARBA" id="ARBA00023002"/>
    </source>
</evidence>
<evidence type="ECO:0000256" key="3">
    <source>
        <dbReference type="ARBA" id="ARBA00008785"/>
    </source>
</evidence>
<comment type="cofactor">
    <cofactor evidence="2">
        <name>Mg(2+)</name>
        <dbReference type="ChEBI" id="CHEBI:18420"/>
    </cofactor>
</comment>
<dbReference type="InterPro" id="IPR051674">
    <property type="entry name" value="Malate_Decarboxylase"/>
</dbReference>
<feature type="domain" description="Malic enzyme NAD-binding" evidence="7">
    <location>
        <begin position="161"/>
        <end position="385"/>
    </location>
</feature>
<feature type="domain" description="Malic enzyme N-terminal" evidence="8">
    <location>
        <begin position="16"/>
        <end position="149"/>
    </location>
</feature>
<dbReference type="InterPro" id="IPR012301">
    <property type="entry name" value="Malic_N_dom"/>
</dbReference>
<dbReference type="PANTHER" id="PTHR43237:SF4">
    <property type="entry name" value="NADP-DEPENDENT MALIC ENZYME"/>
    <property type="match status" value="1"/>
</dbReference>
<accession>A0ABV6GM86</accession>
<dbReference type="InterPro" id="IPR001891">
    <property type="entry name" value="Malic_OxRdtase"/>
</dbReference>
<gene>
    <name evidence="9" type="ORF">ACFFIX_25615</name>
</gene>
<dbReference type="Gene3D" id="3.40.50.720">
    <property type="entry name" value="NAD(P)-binding Rossmann-like Domain"/>
    <property type="match status" value="1"/>
</dbReference>
<dbReference type="RefSeq" id="WP_378939231.1">
    <property type="nucleotide sequence ID" value="NZ_JBHLVO010000043.1"/>
</dbReference>
<evidence type="ECO:0000256" key="2">
    <source>
        <dbReference type="ARBA" id="ARBA00001946"/>
    </source>
</evidence>
<reference evidence="9 10" key="1">
    <citation type="submission" date="2024-09" db="EMBL/GenBank/DDBJ databases">
        <authorList>
            <person name="Sun Q."/>
            <person name="Mori K."/>
        </authorList>
    </citation>
    <scope>NUCLEOTIDE SEQUENCE [LARGE SCALE GENOMIC DNA]</scope>
    <source>
        <strain evidence="9 10">CCM 7228</strain>
    </source>
</reference>
<dbReference type="PANTHER" id="PTHR43237">
    <property type="entry name" value="NADP-DEPENDENT MALIC ENZYME"/>
    <property type="match status" value="1"/>
</dbReference>
<sequence>MSTLRDKALKMHKDNQGKLGVYSKVPVRDANDLSLAYSPGVAEPCLEIHEDESKVYDYTMKGNLVAVVSNGTAVLGLGNIGPKAAMPVMEGKALLFKSFADVDAFPLCLNTTDPDKIVEVVKLLEPTFGGVNLEDIAAPQCFEIEDRLRKECDIPIFHDDQHGTAIVTAAGLINALKLANKKLEDIRVVANGAGAAGVAISKLLLHMGVKDVILCDTKGIIYKDRPVGMNKFKEEMAGITNKEHKQGTLADALVGADVFVGVSAAGAVTKEMVRSMNQHPIIFAMANPVPEIMPEEAKEAGALVVGTGRSDFPNQVNNVLAFPGIFRGALNVHAKEINEEMKLAAVYAIAGLISTEELHANYVIPEPFDRRVAAHVATAVATAAMETGVSQKNVNVEEIKEHLLALAEEKQPVFR</sequence>
<dbReference type="InterPro" id="IPR037062">
    <property type="entry name" value="Malic_N_dom_sf"/>
</dbReference>
<dbReference type="InterPro" id="IPR046346">
    <property type="entry name" value="Aminoacid_DH-like_N_sf"/>
</dbReference>
<evidence type="ECO:0000256" key="6">
    <source>
        <dbReference type="RuleBase" id="RU003427"/>
    </source>
</evidence>
<dbReference type="SMART" id="SM01274">
    <property type="entry name" value="malic"/>
    <property type="match status" value="1"/>
</dbReference>
<dbReference type="Proteomes" id="UP001589854">
    <property type="component" value="Unassembled WGS sequence"/>
</dbReference>
<evidence type="ECO:0000256" key="4">
    <source>
        <dbReference type="ARBA" id="ARBA00022723"/>
    </source>
</evidence>
<dbReference type="Pfam" id="PF00390">
    <property type="entry name" value="malic"/>
    <property type="match status" value="1"/>
</dbReference>
<dbReference type="Pfam" id="PF03949">
    <property type="entry name" value="Malic_M"/>
    <property type="match status" value="1"/>
</dbReference>
<proteinExistence type="inferred from homology"/>
<protein>
    <submittedName>
        <fullName evidence="9">NADP-dependent malic enzyme</fullName>
    </submittedName>
</protein>
<name>A0ABV6GM86_9BACI</name>
<organism evidence="9 10">
    <name type="scientific">Metabacillus herbersteinensis</name>
    <dbReference type="NCBI Taxonomy" id="283816"/>
    <lineage>
        <taxon>Bacteria</taxon>
        <taxon>Bacillati</taxon>
        <taxon>Bacillota</taxon>
        <taxon>Bacilli</taxon>
        <taxon>Bacillales</taxon>
        <taxon>Bacillaceae</taxon>
        <taxon>Metabacillus</taxon>
    </lineage>
</organism>
<dbReference type="PRINTS" id="PR00072">
    <property type="entry name" value="MALOXRDTASE"/>
</dbReference>
<comment type="caution">
    <text evidence="9">The sequence shown here is derived from an EMBL/GenBank/DDBJ whole genome shotgun (WGS) entry which is preliminary data.</text>
</comment>
<dbReference type="SMART" id="SM00919">
    <property type="entry name" value="Malic_M"/>
    <property type="match status" value="1"/>
</dbReference>
<dbReference type="InterPro" id="IPR036291">
    <property type="entry name" value="NAD(P)-bd_dom_sf"/>
</dbReference>
<comment type="similarity">
    <text evidence="3 6">Belongs to the malic enzymes family.</text>
</comment>
<comment type="cofactor">
    <cofactor evidence="1">
        <name>Mn(2+)</name>
        <dbReference type="ChEBI" id="CHEBI:29035"/>
    </cofactor>
</comment>
<evidence type="ECO:0000313" key="9">
    <source>
        <dbReference type="EMBL" id="MFC0274709.1"/>
    </source>
</evidence>
<dbReference type="InterPro" id="IPR045213">
    <property type="entry name" value="Malic_NAD-bd_bact_type"/>
</dbReference>
<dbReference type="Gene3D" id="3.40.50.10380">
    <property type="entry name" value="Malic enzyme, N-terminal domain"/>
    <property type="match status" value="1"/>
</dbReference>
<dbReference type="SUPFAM" id="SSF53223">
    <property type="entry name" value="Aminoacid dehydrogenase-like, N-terminal domain"/>
    <property type="match status" value="1"/>
</dbReference>
<keyword evidence="10" id="KW-1185">Reference proteome</keyword>
<evidence type="ECO:0000259" key="7">
    <source>
        <dbReference type="SMART" id="SM00919"/>
    </source>
</evidence>
<dbReference type="CDD" id="cd05311">
    <property type="entry name" value="NAD_bind_2_malic_enz"/>
    <property type="match status" value="1"/>
</dbReference>
<evidence type="ECO:0000256" key="1">
    <source>
        <dbReference type="ARBA" id="ARBA00001936"/>
    </source>
</evidence>
<evidence type="ECO:0000313" key="10">
    <source>
        <dbReference type="Proteomes" id="UP001589854"/>
    </source>
</evidence>
<evidence type="ECO:0000259" key="8">
    <source>
        <dbReference type="SMART" id="SM01274"/>
    </source>
</evidence>